<dbReference type="RefSeq" id="WP_380320422.1">
    <property type="nucleotide sequence ID" value="NZ_JBHYPW010000011.1"/>
</dbReference>
<evidence type="ECO:0000313" key="1">
    <source>
        <dbReference type="EMBL" id="MFE1351241.1"/>
    </source>
</evidence>
<keyword evidence="2" id="KW-1185">Reference proteome</keyword>
<comment type="caution">
    <text evidence="1">The sequence shown here is derived from an EMBL/GenBank/DDBJ whole genome shotgun (WGS) entry which is preliminary data.</text>
</comment>
<evidence type="ECO:0000313" key="2">
    <source>
        <dbReference type="Proteomes" id="UP001599542"/>
    </source>
</evidence>
<sequence length="158" mass="16501">MLFVDALQGRPEVAAVRLRPTDAPVTRWEAAAFLPIPVGTDPGGHLGTDDHGRRCFSDEHQTCAVADAAAWPELTDPFRQFASDAIARRPNGGRGVAYLHDHAFGRTSSPRHAADLLALPGSGTTARLGRAADGTPAAVLVPGPLDDVDLAGPPARAD</sequence>
<protein>
    <submittedName>
        <fullName evidence="1">Uncharacterized protein</fullName>
    </submittedName>
</protein>
<organism evidence="1 2">
    <name type="scientific">Kitasatospora phosalacinea</name>
    <dbReference type="NCBI Taxonomy" id="2065"/>
    <lineage>
        <taxon>Bacteria</taxon>
        <taxon>Bacillati</taxon>
        <taxon>Actinomycetota</taxon>
        <taxon>Actinomycetes</taxon>
        <taxon>Kitasatosporales</taxon>
        <taxon>Streptomycetaceae</taxon>
        <taxon>Kitasatospora</taxon>
    </lineage>
</organism>
<accession>A0ABW6GES7</accession>
<dbReference type="Proteomes" id="UP001599542">
    <property type="component" value="Unassembled WGS sequence"/>
</dbReference>
<gene>
    <name evidence="1" type="ORF">ACFW6T_04545</name>
</gene>
<reference evidence="1 2" key="1">
    <citation type="submission" date="2024-09" db="EMBL/GenBank/DDBJ databases">
        <title>The Natural Products Discovery Center: Release of the First 8490 Sequenced Strains for Exploring Actinobacteria Biosynthetic Diversity.</title>
        <authorList>
            <person name="Kalkreuter E."/>
            <person name="Kautsar S.A."/>
            <person name="Yang D."/>
            <person name="Bader C.D."/>
            <person name="Teijaro C.N."/>
            <person name="Fluegel L."/>
            <person name="Davis C.M."/>
            <person name="Simpson J.R."/>
            <person name="Lauterbach L."/>
            <person name="Steele A.D."/>
            <person name="Gui C."/>
            <person name="Meng S."/>
            <person name="Li G."/>
            <person name="Viehrig K."/>
            <person name="Ye F."/>
            <person name="Su P."/>
            <person name="Kiefer A.F."/>
            <person name="Nichols A."/>
            <person name="Cepeda A.J."/>
            <person name="Yan W."/>
            <person name="Fan B."/>
            <person name="Jiang Y."/>
            <person name="Adhikari A."/>
            <person name="Zheng C.-J."/>
            <person name="Schuster L."/>
            <person name="Cowan T.M."/>
            <person name="Smanski M.J."/>
            <person name="Chevrette M.G."/>
            <person name="De Carvalho L.P.S."/>
            <person name="Shen B."/>
        </authorList>
    </citation>
    <scope>NUCLEOTIDE SEQUENCE [LARGE SCALE GENOMIC DNA]</scope>
    <source>
        <strain evidence="1 2">NPDC058753</strain>
    </source>
</reference>
<proteinExistence type="predicted"/>
<name>A0ABW6GES7_9ACTN</name>
<dbReference type="EMBL" id="JBHYPX010000005">
    <property type="protein sequence ID" value="MFE1351241.1"/>
    <property type="molecule type" value="Genomic_DNA"/>
</dbReference>